<keyword evidence="3" id="KW-0238">DNA-binding</keyword>
<evidence type="ECO:0000313" key="7">
    <source>
        <dbReference type="Proteomes" id="UP000599578"/>
    </source>
</evidence>
<evidence type="ECO:0000256" key="2">
    <source>
        <dbReference type="ARBA" id="ARBA00022908"/>
    </source>
</evidence>
<sequence>MGKRRETEAIPARGVSIRTTQAGTEILQLAFSYKGKRYRKSLNVSPTRNNILAANRRLEQIKLDIQMGVFDLEKYFDTPDPLAQAKSATIGDLVWERMERKRRIEGANGWDASTYGERLKLYRNHIAPNFGHLTVPELTARHIKDWLTRQTFSLSYGQIIMSLLNPIVAEALADGVIDRHPYQHIKLADYLTQRTTRQRKERIDPLDEQEVHALLGSIRKPQERNYLQFMLFSGLRLQEGPLVRWEDIDWNHRTLLVSRAIGHANDKEYVKSTKTGEERTVELTPPAWDALMSQRQFTQLQGELIFVPPYHRRDMAYEWMSRTYIRSLWARALKQAGIRSANRSPKQTRHTFCSLMIAAGKPLTWVAQQAGHSSLAMLEQHYAKAVRLAANRHQEYSFEGALQEAIERDETAKKLQS</sequence>
<protein>
    <submittedName>
        <fullName evidence="6">Phage integrase</fullName>
    </submittedName>
</protein>
<gene>
    <name evidence="6" type="ORF">GCM10011348_46470</name>
</gene>
<keyword evidence="4" id="KW-0233">DNA recombination</keyword>
<dbReference type="PANTHER" id="PTHR30629">
    <property type="entry name" value="PROPHAGE INTEGRASE"/>
    <property type="match status" value="1"/>
</dbReference>
<dbReference type="PROSITE" id="PS51898">
    <property type="entry name" value="TYR_RECOMBINASE"/>
    <property type="match status" value="1"/>
</dbReference>
<dbReference type="Pfam" id="PF00589">
    <property type="entry name" value="Phage_integrase"/>
    <property type="match status" value="1"/>
</dbReference>
<dbReference type="Gene3D" id="1.10.443.10">
    <property type="entry name" value="Intergrase catalytic core"/>
    <property type="match status" value="1"/>
</dbReference>
<reference evidence="6 7" key="1">
    <citation type="journal article" date="2014" name="Int. J. Syst. Evol. Microbiol.">
        <title>Complete genome sequence of Corynebacterium casei LMG S-19264T (=DSM 44701T), isolated from a smear-ripened cheese.</title>
        <authorList>
            <consortium name="US DOE Joint Genome Institute (JGI-PGF)"/>
            <person name="Walter F."/>
            <person name="Albersmeier A."/>
            <person name="Kalinowski J."/>
            <person name="Ruckert C."/>
        </authorList>
    </citation>
    <scope>NUCLEOTIDE SEQUENCE [LARGE SCALE GENOMIC DNA]</scope>
    <source>
        <strain evidence="6 7">CGMCC 1.7286</strain>
    </source>
</reference>
<keyword evidence="7" id="KW-1185">Reference proteome</keyword>
<dbReference type="Gene3D" id="1.10.150.130">
    <property type="match status" value="1"/>
</dbReference>
<dbReference type="RefSeq" id="WP_188863032.1">
    <property type="nucleotide sequence ID" value="NZ_BMLT01000021.1"/>
</dbReference>
<dbReference type="InterPro" id="IPR010998">
    <property type="entry name" value="Integrase_recombinase_N"/>
</dbReference>
<dbReference type="Proteomes" id="UP000599578">
    <property type="component" value="Unassembled WGS sequence"/>
</dbReference>
<dbReference type="AlphaFoldDB" id="A0A917ZR28"/>
<dbReference type="InterPro" id="IPR022000">
    <property type="entry name" value="Min27-like_integrase_DNA_bind"/>
</dbReference>
<evidence type="ECO:0000256" key="3">
    <source>
        <dbReference type="ARBA" id="ARBA00023125"/>
    </source>
</evidence>
<comment type="caution">
    <text evidence="6">The sequence shown here is derived from an EMBL/GenBank/DDBJ whole genome shotgun (WGS) entry which is preliminary data.</text>
</comment>
<feature type="domain" description="Tyr recombinase" evidence="5">
    <location>
        <begin position="201"/>
        <end position="399"/>
    </location>
</feature>
<comment type="similarity">
    <text evidence="1">Belongs to the 'phage' integrase family.</text>
</comment>
<dbReference type="GO" id="GO:0006310">
    <property type="term" value="P:DNA recombination"/>
    <property type="evidence" value="ECO:0007669"/>
    <property type="project" value="UniProtKB-KW"/>
</dbReference>
<dbReference type="GO" id="GO:0015074">
    <property type="term" value="P:DNA integration"/>
    <property type="evidence" value="ECO:0007669"/>
    <property type="project" value="UniProtKB-KW"/>
</dbReference>
<proteinExistence type="inferred from homology"/>
<dbReference type="GO" id="GO:0003677">
    <property type="term" value="F:DNA binding"/>
    <property type="evidence" value="ECO:0007669"/>
    <property type="project" value="UniProtKB-KW"/>
</dbReference>
<evidence type="ECO:0000256" key="1">
    <source>
        <dbReference type="ARBA" id="ARBA00008857"/>
    </source>
</evidence>
<dbReference type="SUPFAM" id="SSF56349">
    <property type="entry name" value="DNA breaking-rejoining enzymes"/>
    <property type="match status" value="1"/>
</dbReference>
<name>A0A917ZR28_9GAMM</name>
<dbReference type="CDD" id="cd01189">
    <property type="entry name" value="INT_ICEBs1_C_like"/>
    <property type="match status" value="1"/>
</dbReference>
<keyword evidence="2" id="KW-0229">DNA integration</keyword>
<dbReference type="InterPro" id="IPR002104">
    <property type="entry name" value="Integrase_catalytic"/>
</dbReference>
<dbReference type="EMBL" id="BMLT01000021">
    <property type="protein sequence ID" value="GGO89223.1"/>
    <property type="molecule type" value="Genomic_DNA"/>
</dbReference>
<dbReference type="PANTHER" id="PTHR30629:SF2">
    <property type="entry name" value="PROPHAGE INTEGRASE INTS-RELATED"/>
    <property type="match status" value="1"/>
</dbReference>
<accession>A0A917ZR28</accession>
<dbReference type="InterPro" id="IPR011010">
    <property type="entry name" value="DNA_brk_join_enz"/>
</dbReference>
<evidence type="ECO:0000313" key="6">
    <source>
        <dbReference type="EMBL" id="GGO89223.1"/>
    </source>
</evidence>
<dbReference type="InterPro" id="IPR050808">
    <property type="entry name" value="Phage_Integrase"/>
</dbReference>
<dbReference type="InterPro" id="IPR013762">
    <property type="entry name" value="Integrase-like_cat_sf"/>
</dbReference>
<dbReference type="Pfam" id="PF12167">
    <property type="entry name" value="Arm-DNA-bind_2"/>
    <property type="match status" value="1"/>
</dbReference>
<evidence type="ECO:0000259" key="5">
    <source>
        <dbReference type="PROSITE" id="PS51898"/>
    </source>
</evidence>
<evidence type="ECO:0000256" key="4">
    <source>
        <dbReference type="ARBA" id="ARBA00023172"/>
    </source>
</evidence>
<organism evidence="6 7">
    <name type="scientific">Marinobacterium nitratireducens</name>
    <dbReference type="NCBI Taxonomy" id="518897"/>
    <lineage>
        <taxon>Bacteria</taxon>
        <taxon>Pseudomonadati</taxon>
        <taxon>Pseudomonadota</taxon>
        <taxon>Gammaproteobacteria</taxon>
        <taxon>Oceanospirillales</taxon>
        <taxon>Oceanospirillaceae</taxon>
        <taxon>Marinobacterium</taxon>
    </lineage>
</organism>